<proteinExistence type="predicted"/>
<evidence type="ECO:0000313" key="1">
    <source>
        <dbReference type="EMBL" id="MBH9578151.1"/>
    </source>
</evidence>
<organism evidence="1 2">
    <name type="scientific">Inhella proteolytica</name>
    <dbReference type="NCBI Taxonomy" id="2795029"/>
    <lineage>
        <taxon>Bacteria</taxon>
        <taxon>Pseudomonadati</taxon>
        <taxon>Pseudomonadota</taxon>
        <taxon>Betaproteobacteria</taxon>
        <taxon>Burkholderiales</taxon>
        <taxon>Sphaerotilaceae</taxon>
        <taxon>Inhella</taxon>
    </lineage>
</organism>
<dbReference type="AlphaFoldDB" id="A0A931J265"/>
<reference evidence="1" key="1">
    <citation type="submission" date="2020-12" db="EMBL/GenBank/DDBJ databases">
        <title>The genome sequence of Inhella sp. 1Y17.</title>
        <authorList>
            <person name="Liu Y."/>
        </authorList>
    </citation>
    <scope>NUCLEOTIDE SEQUENCE</scope>
    <source>
        <strain evidence="1">1Y17</strain>
    </source>
</reference>
<dbReference type="Pfam" id="PF09965">
    <property type="entry name" value="DUF2199"/>
    <property type="match status" value="1"/>
</dbReference>
<evidence type="ECO:0000313" key="2">
    <source>
        <dbReference type="Proteomes" id="UP000613266"/>
    </source>
</evidence>
<protein>
    <submittedName>
        <fullName evidence="1">DUF2199 domain-containing protein</fullName>
    </submittedName>
</protein>
<name>A0A931J265_9BURK</name>
<comment type="caution">
    <text evidence="1">The sequence shown here is derived from an EMBL/GenBank/DDBJ whole genome shotgun (WGS) entry which is preliminary data.</text>
</comment>
<dbReference type="InterPro" id="IPR018697">
    <property type="entry name" value="DUF2199"/>
</dbReference>
<accession>A0A931J265</accession>
<gene>
    <name evidence="1" type="ORF">I7X39_14775</name>
</gene>
<dbReference type="RefSeq" id="WP_198111922.1">
    <property type="nucleotide sequence ID" value="NZ_JAEDAK010000010.1"/>
</dbReference>
<dbReference type="EMBL" id="JAEDAK010000010">
    <property type="protein sequence ID" value="MBH9578151.1"/>
    <property type="molecule type" value="Genomic_DNA"/>
</dbReference>
<sequence>MSSTYTCAHCGQEHDGLPTDWGFKLPDEVHALSYPERYARTRHCADLCTLDESRWFIRALLPIPLQEGEPDEVFNWGVWIEVDKATHDLYVTSWEEDIADRPRASGQIANDLKVYGGTLGLPVEIEFRSGTERPLAWCPVDTVNAVALEQRGGISSRRHHDILTAVGYFDDEVAA</sequence>
<dbReference type="Proteomes" id="UP000613266">
    <property type="component" value="Unassembled WGS sequence"/>
</dbReference>
<keyword evidence="2" id="KW-1185">Reference proteome</keyword>